<comment type="subunit">
    <text evidence="11">Monomer.</text>
</comment>
<comment type="function">
    <text evidence="11">Catalyzes the specific phosphorylation of the 3-hydroxyl group of shikimic acid using ATP as a cosubstrate.</text>
</comment>
<dbReference type="HAMAP" id="MF_00109">
    <property type="entry name" value="Shikimate_kinase"/>
    <property type="match status" value="1"/>
</dbReference>
<dbReference type="EMBL" id="NRHC01000030">
    <property type="protein sequence ID" value="RIY33511.1"/>
    <property type="molecule type" value="Genomic_DNA"/>
</dbReference>
<evidence type="ECO:0000256" key="11">
    <source>
        <dbReference type="HAMAP-Rule" id="MF_00109"/>
    </source>
</evidence>
<keyword evidence="5 11" id="KW-0808">Transferase</keyword>
<comment type="pathway">
    <text evidence="1 11">Metabolic intermediate biosynthesis; chorismate biosynthesis; chorismate from D-erythrose 4-phosphate and phosphoenolpyruvate: step 5/7.</text>
</comment>
<dbReference type="CDD" id="cd00464">
    <property type="entry name" value="SK"/>
    <property type="match status" value="1"/>
</dbReference>
<name>A0A3A1Y7L2_9GAMM</name>
<sequence length="224" mass="25787">MRNIYLIGHMASGKTKVGQLLAEMLNINFVDTDTNIERLFGKSINAIFKDEGETQFRIFETAVLQQTTLIDSTVISTGGGILTRMRNGLYMKDFGFVIYLKIDINTQMTRLLTDEELSKRPIVKNCKDEAELHAKLVDLHEKRNLTYEYFADYTVAVKNKSPMAIVEEIIAFLNNNKIISQRDFLDSFAGRVQHNPYKRIRRAKVEKDGESSGEEKEYQFLDNE</sequence>
<dbReference type="PANTHER" id="PTHR21087">
    <property type="entry name" value="SHIKIMATE KINASE"/>
    <property type="match status" value="1"/>
</dbReference>
<dbReference type="InterPro" id="IPR023000">
    <property type="entry name" value="Shikimate_kinase_CS"/>
</dbReference>
<evidence type="ECO:0000256" key="2">
    <source>
        <dbReference type="ARBA" id="ARBA00006997"/>
    </source>
</evidence>
<dbReference type="GO" id="GO:0005524">
    <property type="term" value="F:ATP binding"/>
    <property type="evidence" value="ECO:0007669"/>
    <property type="project" value="UniProtKB-UniRule"/>
</dbReference>
<comment type="cofactor">
    <cofactor evidence="11">
        <name>Mg(2+)</name>
        <dbReference type="ChEBI" id="CHEBI:18420"/>
    </cofactor>
    <text evidence="11">Binds 1 Mg(2+) ion per subunit.</text>
</comment>
<feature type="binding site" evidence="11">
    <location>
        <position position="79"/>
    </location>
    <ligand>
        <name>substrate</name>
    </ligand>
</feature>
<evidence type="ECO:0000256" key="4">
    <source>
        <dbReference type="ARBA" id="ARBA00022605"/>
    </source>
</evidence>
<dbReference type="UniPathway" id="UPA00053">
    <property type="reaction ID" value="UER00088"/>
</dbReference>
<comment type="caution">
    <text evidence="11">Lacks conserved residue(s) required for the propagation of feature annotation.</text>
</comment>
<dbReference type="InterPro" id="IPR031322">
    <property type="entry name" value="Shikimate/glucono_kinase"/>
</dbReference>
<gene>
    <name evidence="11" type="primary">aroK</name>
    <name evidence="13" type="ORF">CKF54_02570</name>
</gene>
<evidence type="ECO:0000256" key="12">
    <source>
        <dbReference type="SAM" id="MobiDB-lite"/>
    </source>
</evidence>
<keyword evidence="14" id="KW-1185">Reference proteome</keyword>
<keyword evidence="11" id="KW-0460">Magnesium</keyword>
<dbReference type="Pfam" id="PF01202">
    <property type="entry name" value="SKI"/>
    <property type="match status" value="1"/>
</dbReference>
<dbReference type="GO" id="GO:0000287">
    <property type="term" value="F:magnesium ion binding"/>
    <property type="evidence" value="ECO:0007669"/>
    <property type="project" value="UniProtKB-UniRule"/>
</dbReference>
<dbReference type="GO" id="GO:0009073">
    <property type="term" value="P:aromatic amino acid family biosynthetic process"/>
    <property type="evidence" value="ECO:0007669"/>
    <property type="project" value="UniProtKB-KW"/>
</dbReference>
<evidence type="ECO:0000256" key="1">
    <source>
        <dbReference type="ARBA" id="ARBA00004842"/>
    </source>
</evidence>
<dbReference type="PRINTS" id="PR01100">
    <property type="entry name" value="SHIKIMTKNASE"/>
</dbReference>
<feature type="region of interest" description="Disordered" evidence="12">
    <location>
        <begin position="203"/>
        <end position="224"/>
    </location>
</feature>
<reference evidence="13 14" key="1">
    <citation type="submission" date="2017-08" db="EMBL/GenBank/DDBJ databases">
        <title>Reclassification of Bisgaard taxon 37 and 44.</title>
        <authorList>
            <person name="Christensen H."/>
        </authorList>
    </citation>
    <scope>NUCLEOTIDE SEQUENCE [LARGE SCALE GENOMIC DNA]</scope>
    <source>
        <strain evidence="13 14">B96_3</strain>
    </source>
</reference>
<evidence type="ECO:0000256" key="8">
    <source>
        <dbReference type="ARBA" id="ARBA00022840"/>
    </source>
</evidence>
<evidence type="ECO:0000256" key="7">
    <source>
        <dbReference type="ARBA" id="ARBA00022777"/>
    </source>
</evidence>
<feature type="binding site" evidence="11">
    <location>
        <begin position="11"/>
        <end position="16"/>
    </location>
    <ligand>
        <name>ATP</name>
        <dbReference type="ChEBI" id="CHEBI:30616"/>
    </ligand>
</feature>
<dbReference type="EC" id="2.7.1.71" evidence="3 11"/>
<dbReference type="Proteomes" id="UP000265691">
    <property type="component" value="Unassembled WGS sequence"/>
</dbReference>
<dbReference type="GO" id="GO:0005829">
    <property type="term" value="C:cytosol"/>
    <property type="evidence" value="ECO:0007669"/>
    <property type="project" value="TreeGrafter"/>
</dbReference>
<evidence type="ECO:0000256" key="6">
    <source>
        <dbReference type="ARBA" id="ARBA00022741"/>
    </source>
</evidence>
<comment type="catalytic activity">
    <reaction evidence="10 11">
        <text>shikimate + ATP = 3-phosphoshikimate + ADP + H(+)</text>
        <dbReference type="Rhea" id="RHEA:13121"/>
        <dbReference type="ChEBI" id="CHEBI:15378"/>
        <dbReference type="ChEBI" id="CHEBI:30616"/>
        <dbReference type="ChEBI" id="CHEBI:36208"/>
        <dbReference type="ChEBI" id="CHEBI:145989"/>
        <dbReference type="ChEBI" id="CHEBI:456216"/>
        <dbReference type="EC" id="2.7.1.71"/>
    </reaction>
</comment>
<keyword evidence="6 11" id="KW-0547">Nucleotide-binding</keyword>
<comment type="similarity">
    <text evidence="2 11">Belongs to the shikimate kinase family.</text>
</comment>
<evidence type="ECO:0000256" key="5">
    <source>
        <dbReference type="ARBA" id="ARBA00022679"/>
    </source>
</evidence>
<accession>A0A3A1Y7L2</accession>
<dbReference type="InterPro" id="IPR027417">
    <property type="entry name" value="P-loop_NTPase"/>
</dbReference>
<dbReference type="SUPFAM" id="SSF52540">
    <property type="entry name" value="P-loop containing nucleoside triphosphate hydrolases"/>
    <property type="match status" value="1"/>
</dbReference>
<evidence type="ECO:0000256" key="10">
    <source>
        <dbReference type="ARBA" id="ARBA00048567"/>
    </source>
</evidence>
<keyword evidence="9 11" id="KW-0057">Aromatic amino acid biosynthesis</keyword>
<feature type="binding site" evidence="11">
    <location>
        <position position="120"/>
    </location>
    <ligand>
        <name>ATP</name>
        <dbReference type="ChEBI" id="CHEBI:30616"/>
    </ligand>
</feature>
<evidence type="ECO:0000256" key="9">
    <source>
        <dbReference type="ARBA" id="ARBA00023141"/>
    </source>
</evidence>
<keyword evidence="11" id="KW-0479">Metal-binding</keyword>
<feature type="binding site" evidence="11">
    <location>
        <position position="143"/>
    </location>
    <ligand>
        <name>substrate</name>
    </ligand>
</feature>
<dbReference type="GO" id="GO:0009423">
    <property type="term" value="P:chorismate biosynthetic process"/>
    <property type="evidence" value="ECO:0007669"/>
    <property type="project" value="UniProtKB-UniRule"/>
</dbReference>
<keyword evidence="11" id="KW-0963">Cytoplasm</keyword>
<keyword evidence="4 11" id="KW-0028">Amino-acid biosynthesis</keyword>
<dbReference type="RefSeq" id="WP_119524721.1">
    <property type="nucleotide sequence ID" value="NZ_NRHC01000030.1"/>
</dbReference>
<feature type="binding site" evidence="11">
    <location>
        <position position="57"/>
    </location>
    <ligand>
        <name>substrate</name>
    </ligand>
</feature>
<evidence type="ECO:0000256" key="3">
    <source>
        <dbReference type="ARBA" id="ARBA00012154"/>
    </source>
</evidence>
<dbReference type="AlphaFoldDB" id="A0A3A1Y7L2"/>
<dbReference type="GO" id="GO:0008652">
    <property type="term" value="P:amino acid biosynthetic process"/>
    <property type="evidence" value="ECO:0007669"/>
    <property type="project" value="UniProtKB-KW"/>
</dbReference>
<protein>
    <recommendedName>
        <fullName evidence="3 11">Shikimate kinase</fullName>
        <shortName evidence="11">SK</shortName>
        <ecNumber evidence="3 11">2.7.1.71</ecNumber>
    </recommendedName>
</protein>
<dbReference type="GO" id="GO:0004765">
    <property type="term" value="F:shikimate kinase activity"/>
    <property type="evidence" value="ECO:0007669"/>
    <property type="project" value="UniProtKB-UniRule"/>
</dbReference>
<dbReference type="PANTHER" id="PTHR21087:SF16">
    <property type="entry name" value="SHIKIMATE KINASE 1, CHLOROPLASTIC"/>
    <property type="match status" value="1"/>
</dbReference>
<dbReference type="OrthoDB" id="9800332at2"/>
<evidence type="ECO:0000313" key="13">
    <source>
        <dbReference type="EMBL" id="RIY33511.1"/>
    </source>
</evidence>
<feature type="binding site" evidence="11">
    <location>
        <position position="33"/>
    </location>
    <ligand>
        <name>substrate</name>
    </ligand>
</feature>
<keyword evidence="8 11" id="KW-0067">ATP-binding</keyword>
<keyword evidence="7 11" id="KW-0418">Kinase</keyword>
<proteinExistence type="inferred from homology"/>
<evidence type="ECO:0000313" key="14">
    <source>
        <dbReference type="Proteomes" id="UP000265691"/>
    </source>
</evidence>
<dbReference type="PROSITE" id="PS01128">
    <property type="entry name" value="SHIKIMATE_KINASE"/>
    <property type="match status" value="1"/>
</dbReference>
<feature type="binding site" evidence="11">
    <location>
        <position position="15"/>
    </location>
    <ligand>
        <name>Mg(2+)</name>
        <dbReference type="ChEBI" id="CHEBI:18420"/>
    </ligand>
</feature>
<organism evidence="13 14">
    <name type="scientific">Psittacicella hinzii</name>
    <dbReference type="NCBI Taxonomy" id="2028575"/>
    <lineage>
        <taxon>Bacteria</taxon>
        <taxon>Pseudomonadati</taxon>
        <taxon>Pseudomonadota</taxon>
        <taxon>Gammaproteobacteria</taxon>
        <taxon>Pasteurellales</taxon>
        <taxon>Psittacicellaceae</taxon>
        <taxon>Psittacicella</taxon>
    </lineage>
</organism>
<dbReference type="InterPro" id="IPR000623">
    <property type="entry name" value="Shikimate_kinase/TSH1"/>
</dbReference>
<comment type="caution">
    <text evidence="13">The sequence shown here is derived from an EMBL/GenBank/DDBJ whole genome shotgun (WGS) entry which is preliminary data.</text>
</comment>
<comment type="subcellular location">
    <subcellularLocation>
        <location evidence="11">Cytoplasm</location>
    </subcellularLocation>
</comment>
<dbReference type="Gene3D" id="3.40.50.300">
    <property type="entry name" value="P-loop containing nucleotide triphosphate hydrolases"/>
    <property type="match status" value="1"/>
</dbReference>